<dbReference type="EMBL" id="LFQU01000001">
    <property type="protein sequence ID" value="KOO69764.1"/>
    <property type="molecule type" value="Genomic_DNA"/>
</dbReference>
<sequence length="173" mass="19118">MALIFAFAALNVYAGINSGDEPYEFEEGLSDGGTYYYRTKDLEFKASNTEEIVLGGLQLLYKKGIYPVISIRIAGFEQSLIDLGKKTRRYEDKAMFNQTLTLTLTNGEVISTYAAGVSDVLKKEFEDAEMANLGIQASVSDLSSSRSDFSSMSSSNRISHVIQQLTTFNIKKS</sequence>
<name>A0A8E1R1E0_9BACT</name>
<accession>A0A8E1R1E0</accession>
<dbReference type="AlphaFoldDB" id="A0A8E1R1E0"/>
<dbReference type="RefSeq" id="WP_053397411.1">
    <property type="nucleotide sequence ID" value="NZ_LFQU01000001.1"/>
</dbReference>
<evidence type="ECO:0000313" key="2">
    <source>
        <dbReference type="Proteomes" id="UP000036951"/>
    </source>
</evidence>
<organism evidence="1 2">
    <name type="scientific">Xylanibacter rarus</name>
    <dbReference type="NCBI Taxonomy" id="1676614"/>
    <lineage>
        <taxon>Bacteria</taxon>
        <taxon>Pseudomonadati</taxon>
        <taxon>Bacteroidota</taxon>
        <taxon>Bacteroidia</taxon>
        <taxon>Bacteroidales</taxon>
        <taxon>Prevotellaceae</taxon>
        <taxon>Xylanibacter</taxon>
    </lineage>
</organism>
<reference evidence="1 2" key="1">
    <citation type="submission" date="2015-06" db="EMBL/GenBank/DDBJ databases">
        <title>Prevotella sp. 109, sp. nov., a novel member of the family Prevotellaceae isolated from human faeces.</title>
        <authorList>
            <person name="Shkoporov A.N."/>
            <person name="Chaplin A.V."/>
            <person name="Kafarskaia L.I."/>
            <person name="Efimov B.A."/>
        </authorList>
    </citation>
    <scope>NUCLEOTIDE SEQUENCE [LARGE SCALE GENOMIC DNA]</scope>
    <source>
        <strain evidence="1 2">109</strain>
    </source>
</reference>
<gene>
    <name evidence="1" type="ORF">ACU52_01050</name>
</gene>
<dbReference type="Proteomes" id="UP000036951">
    <property type="component" value="Unassembled WGS sequence"/>
</dbReference>
<comment type="caution">
    <text evidence="1">The sequence shown here is derived from an EMBL/GenBank/DDBJ whole genome shotgun (WGS) entry which is preliminary data.</text>
</comment>
<protein>
    <submittedName>
        <fullName evidence="1">Uncharacterized protein</fullName>
    </submittedName>
</protein>
<proteinExistence type="predicted"/>
<evidence type="ECO:0000313" key="1">
    <source>
        <dbReference type="EMBL" id="KOO69764.1"/>
    </source>
</evidence>
<keyword evidence="2" id="KW-1185">Reference proteome</keyword>